<protein>
    <submittedName>
        <fullName evidence="2">Uncharacterized protein</fullName>
    </submittedName>
</protein>
<keyword evidence="1" id="KW-1133">Transmembrane helix</keyword>
<evidence type="ECO:0000256" key="1">
    <source>
        <dbReference type="SAM" id="Phobius"/>
    </source>
</evidence>
<keyword evidence="1" id="KW-0812">Transmembrane</keyword>
<evidence type="ECO:0000313" key="2">
    <source>
        <dbReference type="EMBL" id="GAA1696937.1"/>
    </source>
</evidence>
<comment type="caution">
    <text evidence="2">The sequence shown here is derived from an EMBL/GenBank/DDBJ whole genome shotgun (WGS) entry which is preliminary data.</text>
</comment>
<keyword evidence="1" id="KW-0472">Membrane</keyword>
<sequence length="161" mass="17602">MSTLSDPRDTTLGRFGFEQMCTTRHTGVRMRFAHRIELGVLMTVMEMQPRSRPSVPWTEVCVTDHDRPVSSRVHPRPDAGARPVIRTLDRGRQTATRSVAPGRRVLVRPASAERVRACGSEARSSAPVVDDVPTWALVACGIVFGILMLLALALLGGPAYA</sequence>
<keyword evidence="3" id="KW-1185">Reference proteome</keyword>
<gene>
    <name evidence="2" type="ORF">GCM10009831_01180</name>
</gene>
<reference evidence="3" key="1">
    <citation type="journal article" date="2019" name="Int. J. Syst. Evol. Microbiol.">
        <title>The Global Catalogue of Microorganisms (GCM) 10K type strain sequencing project: providing services to taxonomists for standard genome sequencing and annotation.</title>
        <authorList>
            <consortium name="The Broad Institute Genomics Platform"/>
            <consortium name="The Broad Institute Genome Sequencing Center for Infectious Disease"/>
            <person name="Wu L."/>
            <person name="Ma J."/>
        </authorList>
    </citation>
    <scope>NUCLEOTIDE SEQUENCE [LARGE SCALE GENOMIC DNA]</scope>
    <source>
        <strain evidence="3">JCM 16002</strain>
    </source>
</reference>
<proteinExistence type="predicted"/>
<dbReference type="Proteomes" id="UP001500383">
    <property type="component" value="Unassembled WGS sequence"/>
</dbReference>
<name>A0ABP4U0J7_9ACTN</name>
<dbReference type="EMBL" id="BAAAQG010000002">
    <property type="protein sequence ID" value="GAA1696937.1"/>
    <property type="molecule type" value="Genomic_DNA"/>
</dbReference>
<accession>A0ABP4U0J7</accession>
<organism evidence="2 3">
    <name type="scientific">Dietzia cercidiphylli</name>
    <dbReference type="NCBI Taxonomy" id="498199"/>
    <lineage>
        <taxon>Bacteria</taxon>
        <taxon>Bacillati</taxon>
        <taxon>Actinomycetota</taxon>
        <taxon>Actinomycetes</taxon>
        <taxon>Mycobacteriales</taxon>
        <taxon>Dietziaceae</taxon>
        <taxon>Dietzia</taxon>
    </lineage>
</organism>
<feature type="transmembrane region" description="Helical" evidence="1">
    <location>
        <begin position="135"/>
        <end position="155"/>
    </location>
</feature>
<evidence type="ECO:0000313" key="3">
    <source>
        <dbReference type="Proteomes" id="UP001500383"/>
    </source>
</evidence>